<keyword evidence="3" id="KW-0966">Cell projection</keyword>
<feature type="compositionally biased region" description="Low complexity" evidence="1">
    <location>
        <begin position="277"/>
        <end position="287"/>
    </location>
</feature>
<dbReference type="CDD" id="cd17470">
    <property type="entry name" value="T3SS_Flik_C"/>
    <property type="match status" value="1"/>
</dbReference>
<feature type="domain" description="Flagellar hook-length control protein-like C-terminal" evidence="2">
    <location>
        <begin position="864"/>
        <end position="938"/>
    </location>
</feature>
<dbReference type="Proteomes" id="UP000253977">
    <property type="component" value="Unassembled WGS sequence"/>
</dbReference>
<evidence type="ECO:0000256" key="1">
    <source>
        <dbReference type="SAM" id="MobiDB-lite"/>
    </source>
</evidence>
<sequence>MVIESLQFESLSERCHSDGKEPVRIGGLDKANGRIPGGTMIEQLGSVVRTPQAPRLTVGTTDAPRTDFSAVIASLEPKRGADSDGTGTHDAESEASQTETSGRSTNTEAHPHRTEESDLPDEKTPFTHRPDGPSPNIDGSSEDAIAVISRRIPERSGNQSMIPPVADEAAGRADTSFAPSAGQGERISAAFAEPDHASKTRRPASPDAKPPLPSARTRQDVPNRAEASSRSRPPSIRTDDDAALPVRPETPDFAGGVAPVAERSHGLDTKAEDDRAAGSSRTASGATETPPLAAPPGQATRHGTSALQESAVVVRNHPAPKPRLDAATAARLGSAADLEPQRAVPGTPGVSEPIPESGHREETPVELRVGAEFVAPTGETEARYPEPTVTRKNGTFGVEVQAGKAFETSLHAKVSDFPGQQERQSRKVTGNHDPSGDSVTDPVVGSRTAHTMAAAYPARVSNPDVRDTSIGKQSAVFFSVARHASIAPATGPVHPSHVQSSVPALADQHSGATLSAEGATRAPRKIAGDRAPAGPGAQQMSAMRRVEKRSDPPEMPLPAGRSLVTETVTTAPVPDLPKAQGPAAGSGPSAGAEMHRWPPLPQAQPAKPSATASDARPVAEPSPSTTPGVVSRAEDSRMLVPSGRLFAQSENGRAAQSLRPRPDRSASAPPVPGAAPTHGIDPPDAGPARRRESGVYPSARRDGPTSPTTPSDPMRAVHPGGTEKFQPGSASAKAISAPLTVSGLPGSGHSAAPPAEAFSTPHTLRDLIEPRRPEAADAARATGFQGPKMSSPVPTLGAKRFASAQTVPVSSDVRTSESDLDPGPFAVAESRSAAAPPMPVQQASAAGPHAGAVIRQVMDVIVQARDGQMELRLNPEELGRVRLHFQPSEQGAMILTISAERPETLDLLRRNIDQLGRELAAMGYENTSFNFGENRRGTGQSVADSHADTVETSPGPAADMPAGDTPISRPQDGLDLRL</sequence>
<proteinExistence type="predicted"/>
<feature type="compositionally biased region" description="Low complexity" evidence="1">
    <location>
        <begin position="581"/>
        <end position="592"/>
    </location>
</feature>
<feature type="region of interest" description="Disordered" evidence="1">
    <location>
        <begin position="928"/>
        <end position="978"/>
    </location>
</feature>
<feature type="region of interest" description="Disordered" evidence="1">
    <location>
        <begin position="414"/>
        <end position="444"/>
    </location>
</feature>
<organism evidence="3 4">
    <name type="scientific">Thalassococcus profundi</name>
    <dbReference type="NCBI Taxonomy" id="2282382"/>
    <lineage>
        <taxon>Bacteria</taxon>
        <taxon>Pseudomonadati</taxon>
        <taxon>Pseudomonadota</taxon>
        <taxon>Alphaproteobacteria</taxon>
        <taxon>Rhodobacterales</taxon>
        <taxon>Roseobacteraceae</taxon>
        <taxon>Thalassococcus</taxon>
    </lineage>
</organism>
<dbReference type="InterPro" id="IPR038610">
    <property type="entry name" value="FliK-like_C_sf"/>
</dbReference>
<comment type="caution">
    <text evidence="3">The sequence shown here is derived from an EMBL/GenBank/DDBJ whole genome shotgun (WGS) entry which is preliminary data.</text>
</comment>
<feature type="region of interest" description="Disordered" evidence="1">
    <location>
        <begin position="490"/>
        <end position="792"/>
    </location>
</feature>
<dbReference type="EMBL" id="QPMK01000001">
    <property type="protein sequence ID" value="RDD68194.1"/>
    <property type="molecule type" value="Genomic_DNA"/>
</dbReference>
<evidence type="ECO:0000313" key="4">
    <source>
        <dbReference type="Proteomes" id="UP000253977"/>
    </source>
</evidence>
<keyword evidence="4" id="KW-1185">Reference proteome</keyword>
<feature type="region of interest" description="Disordered" evidence="1">
    <location>
        <begin position="336"/>
        <end position="367"/>
    </location>
</feature>
<feature type="compositionally biased region" description="Basic and acidic residues" evidence="1">
    <location>
        <begin position="76"/>
        <end position="92"/>
    </location>
</feature>
<feature type="compositionally biased region" description="Basic and acidic residues" evidence="1">
    <location>
        <begin position="763"/>
        <end position="777"/>
    </location>
</feature>
<dbReference type="Gene3D" id="3.30.750.140">
    <property type="match status" value="1"/>
</dbReference>
<keyword evidence="3" id="KW-0969">Cilium</keyword>
<evidence type="ECO:0000259" key="2">
    <source>
        <dbReference type="Pfam" id="PF02120"/>
    </source>
</evidence>
<dbReference type="AlphaFoldDB" id="A0A369TTX6"/>
<feature type="compositionally biased region" description="Polar residues" evidence="1">
    <location>
        <begin position="928"/>
        <end position="943"/>
    </location>
</feature>
<feature type="region of interest" description="Disordered" evidence="1">
    <location>
        <begin position="73"/>
        <end position="311"/>
    </location>
</feature>
<feature type="compositionally biased region" description="Basic and acidic residues" evidence="1">
    <location>
        <begin position="687"/>
        <end position="703"/>
    </location>
</feature>
<reference evidence="3 4" key="1">
    <citation type="submission" date="2018-07" db="EMBL/GenBank/DDBJ databases">
        <title>Thalassococcus profundi sp. nov., a marine bacterium isolated from deep seawater of Okinawa Trough.</title>
        <authorList>
            <person name="Yu M."/>
        </authorList>
    </citation>
    <scope>NUCLEOTIDE SEQUENCE [LARGE SCALE GENOMIC DNA]</scope>
    <source>
        <strain evidence="3 4">WRAS1</strain>
    </source>
</reference>
<gene>
    <name evidence="3" type="ORF">DU478_01615</name>
</gene>
<name>A0A369TTX6_9RHOB</name>
<evidence type="ECO:0000313" key="3">
    <source>
        <dbReference type="EMBL" id="RDD68194.1"/>
    </source>
</evidence>
<keyword evidence="3" id="KW-0282">Flagellum</keyword>
<feature type="compositionally biased region" description="Basic and acidic residues" evidence="1">
    <location>
        <begin position="217"/>
        <end position="229"/>
    </location>
</feature>
<feature type="compositionally biased region" description="Basic and acidic residues" evidence="1">
    <location>
        <begin position="109"/>
        <end position="131"/>
    </location>
</feature>
<dbReference type="InterPro" id="IPR021136">
    <property type="entry name" value="Flagellar_hook_control-like_C"/>
</dbReference>
<feature type="compositionally biased region" description="Basic and acidic residues" evidence="1">
    <location>
        <begin position="262"/>
        <end position="276"/>
    </location>
</feature>
<feature type="compositionally biased region" description="Polar residues" evidence="1">
    <location>
        <begin position="94"/>
        <end position="108"/>
    </location>
</feature>
<protein>
    <submittedName>
        <fullName evidence="3">Flagellar hook-length control protein FliK</fullName>
    </submittedName>
</protein>
<accession>A0A369TTX6</accession>
<dbReference type="Pfam" id="PF02120">
    <property type="entry name" value="Flg_hook"/>
    <property type="match status" value="1"/>
</dbReference>